<evidence type="ECO:0000313" key="7">
    <source>
        <dbReference type="Proteomes" id="UP001589707"/>
    </source>
</evidence>
<evidence type="ECO:0000259" key="5">
    <source>
        <dbReference type="Pfam" id="PF07729"/>
    </source>
</evidence>
<keyword evidence="3" id="KW-0804">Transcription</keyword>
<dbReference type="EMBL" id="JBHMAU010000028">
    <property type="protein sequence ID" value="MFB9775576.1"/>
    <property type="molecule type" value="Genomic_DNA"/>
</dbReference>
<evidence type="ECO:0000256" key="4">
    <source>
        <dbReference type="SAM" id="MobiDB-lite"/>
    </source>
</evidence>
<evidence type="ECO:0000256" key="2">
    <source>
        <dbReference type="ARBA" id="ARBA00023125"/>
    </source>
</evidence>
<feature type="compositionally biased region" description="Basic residues" evidence="4">
    <location>
        <begin position="10"/>
        <end position="21"/>
    </location>
</feature>
<feature type="domain" description="GntR C-terminal" evidence="5">
    <location>
        <begin position="23"/>
        <end position="127"/>
    </location>
</feature>
<protein>
    <submittedName>
        <fullName evidence="6">FCD domain-containing protein</fullName>
    </submittedName>
</protein>
<sequence>MRPESESRTPRRACRCRRRRGGTAASAAPRRRRARVRRLDQAELALDDPAEFFELSRRFHIELVDACANAYLRSVLTSVWDHPVQQRIGARAGADRAQWQAALATHRELQAALAGGDGAAAEAALMRCHTD</sequence>
<proteinExistence type="predicted"/>
<name>A0ABV5X0K2_9MICO</name>
<comment type="caution">
    <text evidence="6">The sequence shown here is derived from an EMBL/GenBank/DDBJ whole genome shotgun (WGS) entry which is preliminary data.</text>
</comment>
<keyword evidence="2" id="KW-0238">DNA-binding</keyword>
<evidence type="ECO:0000313" key="6">
    <source>
        <dbReference type="EMBL" id="MFB9775576.1"/>
    </source>
</evidence>
<organism evidence="6 7">
    <name type="scientific">Brevibacterium otitidis</name>
    <dbReference type="NCBI Taxonomy" id="53364"/>
    <lineage>
        <taxon>Bacteria</taxon>
        <taxon>Bacillati</taxon>
        <taxon>Actinomycetota</taxon>
        <taxon>Actinomycetes</taxon>
        <taxon>Micrococcales</taxon>
        <taxon>Brevibacteriaceae</taxon>
        <taxon>Brevibacterium</taxon>
    </lineage>
</organism>
<evidence type="ECO:0000256" key="1">
    <source>
        <dbReference type="ARBA" id="ARBA00023015"/>
    </source>
</evidence>
<dbReference type="Gene3D" id="1.20.120.530">
    <property type="entry name" value="GntR ligand-binding domain-like"/>
    <property type="match status" value="1"/>
</dbReference>
<reference evidence="6 7" key="1">
    <citation type="submission" date="2024-09" db="EMBL/GenBank/DDBJ databases">
        <authorList>
            <person name="Sun Q."/>
            <person name="Mori K."/>
        </authorList>
    </citation>
    <scope>NUCLEOTIDE SEQUENCE [LARGE SCALE GENOMIC DNA]</scope>
    <source>
        <strain evidence="6 7">JCM 11683</strain>
    </source>
</reference>
<evidence type="ECO:0000256" key="3">
    <source>
        <dbReference type="ARBA" id="ARBA00023163"/>
    </source>
</evidence>
<keyword evidence="1" id="KW-0805">Transcription regulation</keyword>
<accession>A0ABV5X0K2</accession>
<dbReference type="InterPro" id="IPR008920">
    <property type="entry name" value="TF_FadR/GntR_C"/>
</dbReference>
<dbReference type="Proteomes" id="UP001589707">
    <property type="component" value="Unassembled WGS sequence"/>
</dbReference>
<dbReference type="Pfam" id="PF07729">
    <property type="entry name" value="FCD"/>
    <property type="match status" value="1"/>
</dbReference>
<gene>
    <name evidence="6" type="ORF">ACFFN1_03995</name>
</gene>
<dbReference type="RefSeq" id="WP_376838838.1">
    <property type="nucleotide sequence ID" value="NZ_JBHMAU010000028.1"/>
</dbReference>
<dbReference type="InterPro" id="IPR011711">
    <property type="entry name" value="GntR_C"/>
</dbReference>
<feature type="region of interest" description="Disordered" evidence="4">
    <location>
        <begin position="1"/>
        <end position="33"/>
    </location>
</feature>
<dbReference type="SUPFAM" id="SSF48008">
    <property type="entry name" value="GntR ligand-binding domain-like"/>
    <property type="match status" value="1"/>
</dbReference>
<keyword evidence="7" id="KW-1185">Reference proteome</keyword>